<dbReference type="KEGG" id="cber:B5D82_19705"/>
<evidence type="ECO:0000313" key="2">
    <source>
        <dbReference type="Proteomes" id="UP000202259"/>
    </source>
</evidence>
<gene>
    <name evidence="1" type="ORF">B5D82_19705</name>
</gene>
<dbReference type="PROSITE" id="PS51257">
    <property type="entry name" value="PROKAR_LIPOPROTEIN"/>
    <property type="match status" value="1"/>
</dbReference>
<sequence>MNYMKFILLSLTLLLFGCNEVDKNKINNVDNPEVVAIEFFNALYNEQNIKKAASVCSPKLSRIILHYKSPKAVARHLFNMSYDKVEITPDDSGIKVREQFNSSAIITVYFDGYYQDERLKDVKRLSLVQVDDKWVIDKILKDPF</sequence>
<keyword evidence="2" id="KW-1185">Reference proteome</keyword>
<dbReference type="OrthoDB" id="5767078at2"/>
<dbReference type="Proteomes" id="UP000202259">
    <property type="component" value="Chromosome"/>
</dbReference>
<proteinExistence type="predicted"/>
<accession>A0A222GD57</accession>
<name>A0A222GD57_9GAMM</name>
<evidence type="ECO:0008006" key="3">
    <source>
        <dbReference type="Google" id="ProtNLM"/>
    </source>
</evidence>
<reference evidence="1 2" key="1">
    <citation type="submission" date="2017-08" db="EMBL/GenBank/DDBJ databases">
        <title>Complete genome of Colwellia sp. NB097-1, a psychrophile bacterium ioslated from Bering Sea.</title>
        <authorList>
            <person name="Chen X."/>
        </authorList>
    </citation>
    <scope>NUCLEOTIDE SEQUENCE [LARGE SCALE GENOMIC DNA]</scope>
    <source>
        <strain evidence="1 2">NB097-1</strain>
    </source>
</reference>
<organism evidence="1 2">
    <name type="scientific">Cognaticolwellia beringensis</name>
    <dbReference type="NCBI Taxonomy" id="1967665"/>
    <lineage>
        <taxon>Bacteria</taxon>
        <taxon>Pseudomonadati</taxon>
        <taxon>Pseudomonadota</taxon>
        <taxon>Gammaproteobacteria</taxon>
        <taxon>Alteromonadales</taxon>
        <taxon>Colwelliaceae</taxon>
        <taxon>Cognaticolwellia</taxon>
    </lineage>
</organism>
<protein>
    <recommendedName>
        <fullName evidence="3">Lipoprotein</fullName>
    </recommendedName>
</protein>
<dbReference type="AlphaFoldDB" id="A0A222GD57"/>
<dbReference type="EMBL" id="CP020465">
    <property type="protein sequence ID" value="ASP49796.1"/>
    <property type="molecule type" value="Genomic_DNA"/>
</dbReference>
<evidence type="ECO:0000313" key="1">
    <source>
        <dbReference type="EMBL" id="ASP49796.1"/>
    </source>
</evidence>